<dbReference type="Pfam" id="PF03547">
    <property type="entry name" value="Mem_trans"/>
    <property type="match status" value="2"/>
</dbReference>
<feature type="transmembrane region" description="Helical" evidence="8">
    <location>
        <begin position="60"/>
        <end position="82"/>
    </location>
</feature>
<feature type="transmembrane region" description="Helical" evidence="8">
    <location>
        <begin position="120"/>
        <end position="143"/>
    </location>
</feature>
<feature type="transmembrane region" description="Helical" evidence="8">
    <location>
        <begin position="269"/>
        <end position="291"/>
    </location>
</feature>
<evidence type="ECO:0000313" key="10">
    <source>
        <dbReference type="Proteomes" id="UP000243426"/>
    </source>
</evidence>
<evidence type="ECO:0000256" key="3">
    <source>
        <dbReference type="ARBA" id="ARBA00022448"/>
    </source>
</evidence>
<evidence type="ECO:0000313" key="9">
    <source>
        <dbReference type="EMBL" id="SDS35506.1"/>
    </source>
</evidence>
<feature type="transmembrane region" description="Helical" evidence="8">
    <location>
        <begin position="150"/>
        <end position="170"/>
    </location>
</feature>
<keyword evidence="6 8" id="KW-1133">Transmembrane helix</keyword>
<proteinExistence type="inferred from homology"/>
<dbReference type="Gene3D" id="1.20.1530.20">
    <property type="match status" value="1"/>
</dbReference>
<feature type="transmembrane region" description="Helical" evidence="8">
    <location>
        <begin position="214"/>
        <end position="232"/>
    </location>
</feature>
<evidence type="ECO:0000256" key="1">
    <source>
        <dbReference type="ARBA" id="ARBA00004651"/>
    </source>
</evidence>
<evidence type="ECO:0000256" key="8">
    <source>
        <dbReference type="SAM" id="Phobius"/>
    </source>
</evidence>
<organism evidence="9 10">
    <name type="scientific">Halopseudomonas litoralis</name>
    <dbReference type="NCBI Taxonomy" id="797277"/>
    <lineage>
        <taxon>Bacteria</taxon>
        <taxon>Pseudomonadati</taxon>
        <taxon>Pseudomonadota</taxon>
        <taxon>Gammaproteobacteria</taxon>
        <taxon>Pseudomonadales</taxon>
        <taxon>Pseudomonadaceae</taxon>
        <taxon>Halopseudomonas</taxon>
    </lineage>
</organism>
<dbReference type="InterPro" id="IPR004776">
    <property type="entry name" value="Mem_transp_PIN-like"/>
</dbReference>
<dbReference type="GO" id="GO:0055085">
    <property type="term" value="P:transmembrane transport"/>
    <property type="evidence" value="ECO:0007669"/>
    <property type="project" value="InterPro"/>
</dbReference>
<dbReference type="InterPro" id="IPR038770">
    <property type="entry name" value="Na+/solute_symporter_sf"/>
</dbReference>
<dbReference type="RefSeq" id="WP_090272965.1">
    <property type="nucleotide sequence ID" value="NZ_LT629748.1"/>
</dbReference>
<evidence type="ECO:0000256" key="2">
    <source>
        <dbReference type="ARBA" id="ARBA00010145"/>
    </source>
</evidence>
<keyword evidence="3" id="KW-0813">Transport</keyword>
<dbReference type="EMBL" id="LT629748">
    <property type="protein sequence ID" value="SDS35506.1"/>
    <property type="molecule type" value="Genomic_DNA"/>
</dbReference>
<evidence type="ECO:0000256" key="6">
    <source>
        <dbReference type="ARBA" id="ARBA00022989"/>
    </source>
</evidence>
<feature type="transmembrane region" description="Helical" evidence="8">
    <location>
        <begin position="6"/>
        <end position="25"/>
    </location>
</feature>
<evidence type="ECO:0000256" key="7">
    <source>
        <dbReference type="ARBA" id="ARBA00023136"/>
    </source>
</evidence>
<dbReference type="STRING" id="797277.SAMN05216198_1762"/>
<accession>A0A1H1RJ03</accession>
<dbReference type="AlphaFoldDB" id="A0A1H1RJ03"/>
<keyword evidence="4" id="KW-1003">Cell membrane</keyword>
<dbReference type="Proteomes" id="UP000243426">
    <property type="component" value="Chromosome I"/>
</dbReference>
<keyword evidence="10" id="KW-1185">Reference proteome</keyword>
<reference evidence="10" key="1">
    <citation type="submission" date="2016-10" db="EMBL/GenBank/DDBJ databases">
        <authorList>
            <person name="Varghese N."/>
            <person name="Submissions S."/>
        </authorList>
    </citation>
    <scope>NUCLEOTIDE SEQUENCE [LARGE SCALE GENOMIC DNA]</scope>
    <source>
        <strain evidence="10">2SM5</strain>
    </source>
</reference>
<dbReference type="PANTHER" id="PTHR36838:SF1">
    <property type="entry name" value="SLR1864 PROTEIN"/>
    <property type="match status" value="1"/>
</dbReference>
<dbReference type="OrthoDB" id="3238001at2"/>
<evidence type="ECO:0008006" key="11">
    <source>
        <dbReference type="Google" id="ProtNLM"/>
    </source>
</evidence>
<comment type="similarity">
    <text evidence="2">Belongs to the auxin efflux carrier (TC 2.A.69) family.</text>
</comment>
<feature type="transmembrane region" description="Helical" evidence="8">
    <location>
        <begin position="94"/>
        <end position="114"/>
    </location>
</feature>
<dbReference type="PANTHER" id="PTHR36838">
    <property type="entry name" value="AUXIN EFFLUX CARRIER FAMILY PROTEIN"/>
    <property type="match status" value="1"/>
</dbReference>
<keyword evidence="5 8" id="KW-0812">Transmembrane</keyword>
<protein>
    <recommendedName>
        <fullName evidence="11">AEC family transporter</fullName>
    </recommendedName>
</protein>
<evidence type="ECO:0000256" key="4">
    <source>
        <dbReference type="ARBA" id="ARBA00022475"/>
    </source>
</evidence>
<dbReference type="GO" id="GO:0005886">
    <property type="term" value="C:plasma membrane"/>
    <property type="evidence" value="ECO:0007669"/>
    <property type="project" value="UniProtKB-SubCell"/>
</dbReference>
<gene>
    <name evidence="9" type="ORF">SAMN05216198_1762</name>
</gene>
<feature type="transmembrane region" description="Helical" evidence="8">
    <location>
        <begin position="238"/>
        <end position="257"/>
    </location>
</feature>
<evidence type="ECO:0000256" key="5">
    <source>
        <dbReference type="ARBA" id="ARBA00022692"/>
    </source>
</evidence>
<comment type="subcellular location">
    <subcellularLocation>
        <location evidence="1">Cell membrane</location>
        <topology evidence="1">Multi-pass membrane protein</topology>
    </subcellularLocation>
</comment>
<sequence length="295" mass="31332">MLIELFAVMAPVLIVAGIGFGWARSGQPYPTEFVTRLVLNVSTPCLVLSTLSRAEVDLQVFGQMALACVVICVIMAMIGWVLSRAINSDPKVLVPAYMFPNTGNMGLPISLYAFGEPGLALAVAFFVVLSVGHFTVGMMLSGAAQSWRRLLLNPVIISLGVALAVLMLDLQLPRWVANTVDLLGSMSIPMMLLTLGVSLASIRPKQVGKGMLLGGFRILCGAAIGWGIALALDLPPLAQGVLVLQSAMPVAVFNYLFAVKANRSPETVASLVICSTLLSFLLIPLLLIWWLPAAG</sequence>
<keyword evidence="7 8" id="KW-0472">Membrane</keyword>
<feature type="transmembrane region" description="Helical" evidence="8">
    <location>
        <begin position="182"/>
        <end position="202"/>
    </location>
</feature>
<name>A0A1H1RJ03_9GAMM</name>